<geneLocation type="plasmid" evidence="1">
    <name>pSNE1-2010K-2159</name>
</geneLocation>
<dbReference type="AlphaFoldDB" id="A0A2H4YPI9"/>
<protein>
    <submittedName>
        <fullName evidence="1">Type VI secretion protein</fullName>
    </submittedName>
</protein>
<keyword evidence="1" id="KW-0614">Plasmid</keyword>
<reference evidence="1" key="1">
    <citation type="journal article" date="2016" name="Genome Announc.">
        <title>Chromosome and Plasmids of the Tick-Borne Relapsing Fever Agent Borrelia hermsii.</title>
        <authorList>
            <person name="Barbour A.G."/>
        </authorList>
    </citation>
    <scope>NUCLEOTIDE SEQUENCE</scope>
    <source>
        <strain evidence="1">CDC 2010K-2159</strain>
        <plasmid evidence="1">pSNE1-2010K-2159</plasmid>
    </source>
</reference>
<accession>A0A2H4YPI9</accession>
<dbReference type="EMBL" id="CP025255">
    <property type="protein sequence ID" value="AUF34789.1"/>
    <property type="molecule type" value="Genomic_DNA"/>
</dbReference>
<proteinExistence type="predicted"/>
<evidence type="ECO:0000313" key="1">
    <source>
        <dbReference type="EMBL" id="AUF34789.1"/>
    </source>
</evidence>
<sequence>MGAKISGAYYSGNMGSREFVKVKIDGKVIKGNSTVDKCDDYFEGHSPQAFHAFSSIDGTLFDFINLKIRVTKEVQGILENFFKRGGKKVTIEILRRESTEVDKAYSSFIVIYEDCHVHDILLAHDSNAELMLELSFTPQESVSIELNIPSSDRTKVDKVGPIKYNLQQEILV</sequence>
<name>A0A2H4YPI9_SALNE</name>
<organism evidence="1">
    <name type="scientific">Salmonella enterica subsp. enterica serovar Newport str. CDC 2010K-2159</name>
    <dbReference type="NCBI Taxonomy" id="1454627"/>
    <lineage>
        <taxon>Bacteria</taxon>
        <taxon>Pseudomonadati</taxon>
        <taxon>Pseudomonadota</taxon>
        <taxon>Gammaproteobacteria</taxon>
        <taxon>Enterobacterales</taxon>
        <taxon>Enterobacteriaceae</taxon>
        <taxon>Salmonella</taxon>
    </lineage>
</organism>
<gene>
    <name evidence="1" type="ORF">AW90_49675</name>
</gene>
<reference evidence="1" key="2">
    <citation type="submission" date="2017-12" db="EMBL/GenBank/DDBJ databases">
        <authorList>
            <person name="Hurst M.R.H."/>
        </authorList>
    </citation>
    <scope>NUCLEOTIDE SEQUENCE</scope>
    <source>
        <strain evidence="1">CDC 2010K-2159</strain>
        <plasmid evidence="1">pSNE1-2010K-2159</plasmid>
    </source>
</reference>
<dbReference type="RefSeq" id="WP_168445470.1">
    <property type="nucleotide sequence ID" value="NZ_CP025255.1"/>
</dbReference>